<evidence type="ECO:0000259" key="7">
    <source>
        <dbReference type="Pfam" id="PF00892"/>
    </source>
</evidence>
<dbReference type="EMBL" id="DPIY01000012">
    <property type="protein sequence ID" value="HCT59065.1"/>
    <property type="molecule type" value="Genomic_DNA"/>
</dbReference>
<feature type="domain" description="EamA" evidence="7">
    <location>
        <begin position="166"/>
        <end position="304"/>
    </location>
</feature>
<dbReference type="InterPro" id="IPR037185">
    <property type="entry name" value="EmrE-like"/>
</dbReference>
<comment type="subcellular location">
    <subcellularLocation>
        <location evidence="1">Membrane</location>
        <topology evidence="1">Multi-pass membrane protein</topology>
    </subcellularLocation>
</comment>
<organism evidence="8 9">
    <name type="scientific">Gemmatimonas aurantiaca</name>
    <dbReference type="NCBI Taxonomy" id="173480"/>
    <lineage>
        <taxon>Bacteria</taxon>
        <taxon>Pseudomonadati</taxon>
        <taxon>Gemmatimonadota</taxon>
        <taxon>Gemmatimonadia</taxon>
        <taxon>Gemmatimonadales</taxon>
        <taxon>Gemmatimonadaceae</taxon>
        <taxon>Gemmatimonas</taxon>
    </lineage>
</organism>
<proteinExistence type="inferred from homology"/>
<dbReference type="InterPro" id="IPR050638">
    <property type="entry name" value="AA-Vitamin_Transporters"/>
</dbReference>
<evidence type="ECO:0000256" key="4">
    <source>
        <dbReference type="ARBA" id="ARBA00022989"/>
    </source>
</evidence>
<comment type="similarity">
    <text evidence="2">Belongs to the EamA transporter family.</text>
</comment>
<gene>
    <name evidence="8" type="ORF">DGD08_17835</name>
</gene>
<feature type="transmembrane region" description="Helical" evidence="6">
    <location>
        <begin position="135"/>
        <end position="153"/>
    </location>
</feature>
<dbReference type="Proteomes" id="UP000264071">
    <property type="component" value="Unassembled WGS sequence"/>
</dbReference>
<feature type="domain" description="EamA" evidence="7">
    <location>
        <begin position="26"/>
        <end position="152"/>
    </location>
</feature>
<evidence type="ECO:0000256" key="1">
    <source>
        <dbReference type="ARBA" id="ARBA00004141"/>
    </source>
</evidence>
<dbReference type="AlphaFoldDB" id="A0A3D4VD97"/>
<reference evidence="8 9" key="1">
    <citation type="journal article" date="2018" name="Nat. Biotechnol.">
        <title>A standardized bacterial taxonomy based on genome phylogeny substantially revises the tree of life.</title>
        <authorList>
            <person name="Parks D.H."/>
            <person name="Chuvochina M."/>
            <person name="Waite D.W."/>
            <person name="Rinke C."/>
            <person name="Skarshewski A."/>
            <person name="Chaumeil P.A."/>
            <person name="Hugenholtz P."/>
        </authorList>
    </citation>
    <scope>NUCLEOTIDE SEQUENCE [LARGE SCALE GENOMIC DNA]</scope>
    <source>
        <strain evidence="8">UBA8844</strain>
    </source>
</reference>
<accession>A0A3D4VD97</accession>
<feature type="transmembrane region" description="Helical" evidence="6">
    <location>
        <begin position="109"/>
        <end position="128"/>
    </location>
</feature>
<feature type="transmembrane region" description="Helical" evidence="6">
    <location>
        <begin position="165"/>
        <end position="184"/>
    </location>
</feature>
<protein>
    <submittedName>
        <fullName evidence="8">Drug/metabolite exporter YedA</fullName>
    </submittedName>
</protein>
<feature type="transmembrane region" description="Helical" evidence="6">
    <location>
        <begin position="20"/>
        <end position="40"/>
    </location>
</feature>
<keyword evidence="4 6" id="KW-1133">Transmembrane helix</keyword>
<feature type="transmembrane region" description="Helical" evidence="6">
    <location>
        <begin position="288"/>
        <end position="306"/>
    </location>
</feature>
<dbReference type="Pfam" id="PF00892">
    <property type="entry name" value="EamA"/>
    <property type="match status" value="2"/>
</dbReference>
<dbReference type="SUPFAM" id="SSF103481">
    <property type="entry name" value="Multidrug resistance efflux transporter EmrE"/>
    <property type="match status" value="2"/>
</dbReference>
<sequence length="313" mass="32499">MAVSTPTQTPDTTAPVVPRWQLVGGFLIIYVVWGSTYLAIKWGVATIPPFVMGAARFLLAGGALYAFMRARGAPRPTLPEWRASAVIGALLLFVGNGAVSWASQRVNSGLTSVIVATVPLWLVLCEAWQGRPPRLAQVIGVAIGLVGVGLLVLPVGGERQAAVDPIGAAVLATGALSWTVGSLYSRTAKQSSSAALAIAMQMLIGGACMLVLSLVLGEWQRVSPESVSTASLLSLLYLATFGSLIGFSTYMWLLKVASPTAVGTYAYVNPVVAVLLGVALGGERLPSLAWIAMSVIVGGVALVSLVDGRRRSA</sequence>
<evidence type="ECO:0000256" key="6">
    <source>
        <dbReference type="SAM" id="Phobius"/>
    </source>
</evidence>
<evidence type="ECO:0000313" key="8">
    <source>
        <dbReference type="EMBL" id="HCT59065.1"/>
    </source>
</evidence>
<keyword evidence="5 6" id="KW-0472">Membrane</keyword>
<dbReference type="GO" id="GO:0016020">
    <property type="term" value="C:membrane"/>
    <property type="evidence" value="ECO:0007669"/>
    <property type="project" value="UniProtKB-SubCell"/>
</dbReference>
<feature type="transmembrane region" description="Helical" evidence="6">
    <location>
        <begin position="265"/>
        <end position="282"/>
    </location>
</feature>
<keyword evidence="3 6" id="KW-0812">Transmembrane</keyword>
<evidence type="ECO:0000313" key="9">
    <source>
        <dbReference type="Proteomes" id="UP000264071"/>
    </source>
</evidence>
<name>A0A3D4VD97_9BACT</name>
<evidence type="ECO:0000256" key="5">
    <source>
        <dbReference type="ARBA" id="ARBA00023136"/>
    </source>
</evidence>
<feature type="transmembrane region" description="Helical" evidence="6">
    <location>
        <begin position="46"/>
        <end position="68"/>
    </location>
</feature>
<feature type="transmembrane region" description="Helical" evidence="6">
    <location>
        <begin position="235"/>
        <end position="253"/>
    </location>
</feature>
<dbReference type="PANTHER" id="PTHR32322:SF2">
    <property type="entry name" value="EAMA DOMAIN-CONTAINING PROTEIN"/>
    <property type="match status" value="1"/>
</dbReference>
<comment type="caution">
    <text evidence="8">The sequence shown here is derived from an EMBL/GenBank/DDBJ whole genome shotgun (WGS) entry which is preliminary data.</text>
</comment>
<feature type="transmembrane region" description="Helical" evidence="6">
    <location>
        <begin position="196"/>
        <end position="215"/>
    </location>
</feature>
<feature type="transmembrane region" description="Helical" evidence="6">
    <location>
        <begin position="80"/>
        <end position="103"/>
    </location>
</feature>
<dbReference type="PANTHER" id="PTHR32322">
    <property type="entry name" value="INNER MEMBRANE TRANSPORTER"/>
    <property type="match status" value="1"/>
</dbReference>
<evidence type="ECO:0000256" key="3">
    <source>
        <dbReference type="ARBA" id="ARBA00022692"/>
    </source>
</evidence>
<dbReference type="InterPro" id="IPR000620">
    <property type="entry name" value="EamA_dom"/>
</dbReference>
<evidence type="ECO:0000256" key="2">
    <source>
        <dbReference type="ARBA" id="ARBA00007362"/>
    </source>
</evidence>
<dbReference type="NCBIfam" id="NF008432">
    <property type="entry name" value="PRK11272.1"/>
    <property type="match status" value="1"/>
</dbReference>